<feature type="chain" id="PRO_5030173193" description="AMP-dependent synthetase/ligase domain-containing protein" evidence="1">
    <location>
        <begin position="20"/>
        <end position="777"/>
    </location>
</feature>
<protein>
    <recommendedName>
        <fullName evidence="2">AMP-dependent synthetase/ligase domain-containing protein</fullName>
    </recommendedName>
</protein>
<dbReference type="AlphaFoldDB" id="K0TN88"/>
<comment type="caution">
    <text evidence="3">The sequence shown here is derived from an EMBL/GenBank/DDBJ whole genome shotgun (WGS) entry which is preliminary data.</text>
</comment>
<dbReference type="OrthoDB" id="1700726at2759"/>
<keyword evidence="4" id="KW-1185">Reference proteome</keyword>
<evidence type="ECO:0000313" key="3">
    <source>
        <dbReference type="EMBL" id="EJK76946.1"/>
    </source>
</evidence>
<sequence>MRFSITTTVVALAATGANAFAPSNGVARCDPSRLAAATLEEQTKLSESEEDVLFGTPSKTHRSVKTQTGVIRSLNQPNPLDHSSDPLVNKLRSMRETIQACPLIWRELAEHCPDNTALLDEHLCDTDIDLTFSEVELKVRKSAQVFKELGVTKGVNVAILGENSAMWLLADHGIQLAGGASAVRGADAPLEELRYIYEHSDSAGVAVVQDIKLVQKLATDAKARGVGSLGLQNESHGPIKTVILMHRGKATDEDIKAIGTANNVDIRVLSDLMDSTSPAIYNELPPMAKSDLSTIVYTSGTTGKPKGVMLSHGNLLHQTGHRLAPTKPYDESEPLPGELMLSLLPVWHITERTFELFMLSRGCYVVFSGIRWFKNDLAKHRPQWLVLVPRVLEKVALGVQDKFAAGSVVVKGLVKLFTKTSTLKNKHSKIRNGLVVGSDAPTPFDGIVSSLIVKALAPLNFVGNKLVWSKVQDGFGGRQKSIISGGSALAGSLETFYENVGIDILVGYGLTECAPLLAHRRSDCNLVTAGCVGFPCSDTELRVVDPESKAEDGERISLPIGQAGVVIGRGPQVMKGYYKNAEATSNAIDRFGFFDTGDLGRINPLTGDLILTGRAKDTIVLSNGENIEPQPIEDAILSHSSLVEQVMLSGQDGRSLLAITVLNPNALVEAGLLDASRLKAIMNDYDAVNNPKCSEEESQIACKRLETVSKEIRSNKDIVGKVRSEVKQTTSSGAFRKWEQVNEVFLTLEPFAMANGLLTQSYKVKRDFVAKRYADEL</sequence>
<dbReference type="Pfam" id="PF23562">
    <property type="entry name" value="AMP-binding_C_3"/>
    <property type="match status" value="1"/>
</dbReference>
<dbReference type="OMA" id="MEAKRIY"/>
<dbReference type="InterPro" id="IPR000873">
    <property type="entry name" value="AMP-dep_synth/lig_dom"/>
</dbReference>
<dbReference type="Proteomes" id="UP000266841">
    <property type="component" value="Unassembled WGS sequence"/>
</dbReference>
<dbReference type="InterPro" id="IPR052987">
    <property type="entry name" value="Chloroplast_AMP-bd_Enzymes"/>
</dbReference>
<dbReference type="Pfam" id="PF00501">
    <property type="entry name" value="AMP-binding"/>
    <property type="match status" value="1"/>
</dbReference>
<dbReference type="PANTHER" id="PTHR43813:SF1">
    <property type="entry name" value="ACYL-ACTIVATING ENZYME 16, CHLOROPLASTIC-RELATED"/>
    <property type="match status" value="1"/>
</dbReference>
<feature type="signal peptide" evidence="1">
    <location>
        <begin position="1"/>
        <end position="19"/>
    </location>
</feature>
<dbReference type="PROSITE" id="PS00455">
    <property type="entry name" value="AMP_BINDING"/>
    <property type="match status" value="1"/>
</dbReference>
<organism evidence="3 4">
    <name type="scientific">Thalassiosira oceanica</name>
    <name type="common">Marine diatom</name>
    <dbReference type="NCBI Taxonomy" id="159749"/>
    <lineage>
        <taxon>Eukaryota</taxon>
        <taxon>Sar</taxon>
        <taxon>Stramenopiles</taxon>
        <taxon>Ochrophyta</taxon>
        <taxon>Bacillariophyta</taxon>
        <taxon>Coscinodiscophyceae</taxon>
        <taxon>Thalassiosirophycidae</taxon>
        <taxon>Thalassiosirales</taxon>
        <taxon>Thalassiosiraceae</taxon>
        <taxon>Thalassiosira</taxon>
    </lineage>
</organism>
<dbReference type="PANTHER" id="PTHR43813">
    <property type="entry name" value="ACYL-ACTIVATING ENZYME 16, CHLOROPLASTIC-RELATED"/>
    <property type="match status" value="1"/>
</dbReference>
<dbReference type="SUPFAM" id="SSF56801">
    <property type="entry name" value="Acetyl-CoA synthetase-like"/>
    <property type="match status" value="1"/>
</dbReference>
<gene>
    <name evidence="3" type="ORF">THAOC_01260</name>
</gene>
<dbReference type="eggNOG" id="KOG1256">
    <property type="taxonomic scope" value="Eukaryota"/>
</dbReference>
<accession>K0TN88</accession>
<evidence type="ECO:0000313" key="4">
    <source>
        <dbReference type="Proteomes" id="UP000266841"/>
    </source>
</evidence>
<keyword evidence="1" id="KW-0732">Signal</keyword>
<proteinExistence type="predicted"/>
<evidence type="ECO:0000256" key="1">
    <source>
        <dbReference type="SAM" id="SignalP"/>
    </source>
</evidence>
<feature type="domain" description="AMP-dependent synthetase/ligase" evidence="2">
    <location>
        <begin position="108"/>
        <end position="578"/>
    </location>
</feature>
<name>K0TN88_THAOC</name>
<evidence type="ECO:0000259" key="2">
    <source>
        <dbReference type="Pfam" id="PF00501"/>
    </source>
</evidence>
<dbReference type="InterPro" id="IPR042099">
    <property type="entry name" value="ANL_N_sf"/>
</dbReference>
<dbReference type="Gene3D" id="3.40.50.12780">
    <property type="entry name" value="N-terminal domain of ligase-like"/>
    <property type="match status" value="1"/>
</dbReference>
<dbReference type="InterPro" id="IPR020845">
    <property type="entry name" value="AMP-binding_CS"/>
</dbReference>
<dbReference type="EMBL" id="AGNL01001525">
    <property type="protein sequence ID" value="EJK76946.1"/>
    <property type="molecule type" value="Genomic_DNA"/>
</dbReference>
<reference evidence="3 4" key="1">
    <citation type="journal article" date="2012" name="Genome Biol.">
        <title>Genome and low-iron response of an oceanic diatom adapted to chronic iron limitation.</title>
        <authorList>
            <person name="Lommer M."/>
            <person name="Specht M."/>
            <person name="Roy A.S."/>
            <person name="Kraemer L."/>
            <person name="Andreson R."/>
            <person name="Gutowska M.A."/>
            <person name="Wolf J."/>
            <person name="Bergner S.V."/>
            <person name="Schilhabel M.B."/>
            <person name="Klostermeier U.C."/>
            <person name="Beiko R.G."/>
            <person name="Rosenstiel P."/>
            <person name="Hippler M."/>
            <person name="Laroche J."/>
        </authorList>
    </citation>
    <scope>NUCLEOTIDE SEQUENCE [LARGE SCALE GENOMIC DNA]</scope>
    <source>
        <strain evidence="3 4">CCMP1005</strain>
    </source>
</reference>